<reference evidence="1 2" key="1">
    <citation type="submission" date="2011-04" db="EMBL/GenBank/DDBJ databases">
        <title>Identification and characterization of the ligand protein of Staphylococcus aureus phage S24-1.</title>
        <authorList>
            <person name="Uchiyama J."/>
            <person name="Takemura I."/>
            <person name="Matsuzaki S."/>
            <person name="Daibata M."/>
        </authorList>
    </citation>
    <scope>NUCLEOTIDE SEQUENCE [LARGE SCALE GENOMIC DNA]</scope>
    <source>
        <strain evidence="1">S13'</strain>
    </source>
</reference>
<organism evidence="2">
    <name type="scientific">Staphylococcus phage S13'</name>
    <dbReference type="NCBI Taxonomy" id="1010615"/>
    <lineage>
        <taxon>Viruses</taxon>
        <taxon>Duplodnaviria</taxon>
        <taxon>Heunggongvirae</taxon>
        <taxon>Uroviricota</taxon>
        <taxon>Caudoviricetes</taxon>
        <taxon>Rountreeviridae</taxon>
        <taxon>Rakietenvirinae</taxon>
        <taxon>Rosenblumvirus</taxon>
        <taxon>Rosenblumvirus S241</taxon>
    </lineage>
</organism>
<evidence type="ECO:0000313" key="2">
    <source>
        <dbReference type="Proteomes" id="UP000007857"/>
    </source>
</evidence>
<accession>G9M955</accession>
<sequence>MGDESTYEVSLFVIEKSSFEQLEHNSPKKIIDDIWSDNNG</sequence>
<proteinExistence type="predicted"/>
<dbReference type="Proteomes" id="UP000007857">
    <property type="component" value="Segment"/>
</dbReference>
<evidence type="ECO:0000313" key="1">
    <source>
        <dbReference type="EMBL" id="BAL42309.1"/>
    </source>
</evidence>
<dbReference type="EMBL" id="AB626963">
    <property type="protein sequence ID" value="BAL42309.1"/>
    <property type="molecule type" value="Genomic_DNA"/>
</dbReference>
<organismHost>
    <name type="scientific">Staphylococcus aureus</name>
    <dbReference type="NCBI Taxonomy" id="1280"/>
</organismHost>
<protein>
    <submittedName>
        <fullName evidence="1">Uncharacterized protein</fullName>
    </submittedName>
</protein>
<name>G9M955_BPPSP</name>